<dbReference type="InterPro" id="IPR036047">
    <property type="entry name" value="F-box-like_dom_sf"/>
</dbReference>
<dbReference type="PROSITE" id="PS50181">
    <property type="entry name" value="FBOX"/>
    <property type="match status" value="1"/>
</dbReference>
<dbReference type="PANTHER" id="PTHR31370">
    <property type="entry name" value="F-BOX PROTEIN FAMILY-LIKE"/>
    <property type="match status" value="1"/>
</dbReference>
<organism evidence="3">
    <name type="scientific">Anthurium amnicola</name>
    <dbReference type="NCBI Taxonomy" id="1678845"/>
    <lineage>
        <taxon>Eukaryota</taxon>
        <taxon>Viridiplantae</taxon>
        <taxon>Streptophyta</taxon>
        <taxon>Embryophyta</taxon>
        <taxon>Tracheophyta</taxon>
        <taxon>Spermatophyta</taxon>
        <taxon>Magnoliopsida</taxon>
        <taxon>Liliopsida</taxon>
        <taxon>Araceae</taxon>
        <taxon>Pothoideae</taxon>
        <taxon>Potheae</taxon>
        <taxon>Anthurium</taxon>
    </lineage>
</organism>
<protein>
    <submittedName>
        <fullName evidence="3">F-box protein At5g39450</fullName>
    </submittedName>
</protein>
<feature type="domain" description="F-box" evidence="2">
    <location>
        <begin position="16"/>
        <end position="63"/>
    </location>
</feature>
<dbReference type="InterPro" id="IPR001810">
    <property type="entry name" value="F-box_dom"/>
</dbReference>
<name>A0A1D1ZM19_9ARAE</name>
<dbReference type="PANTHER" id="PTHR31370:SF2">
    <property type="entry name" value="OS08G0105100 PROTEIN"/>
    <property type="match status" value="1"/>
</dbReference>
<reference evidence="3" key="1">
    <citation type="submission" date="2015-07" db="EMBL/GenBank/DDBJ databases">
        <title>Transcriptome Assembly of Anthurium amnicola.</title>
        <authorList>
            <person name="Suzuki J."/>
        </authorList>
    </citation>
    <scope>NUCLEOTIDE SEQUENCE</scope>
</reference>
<evidence type="ECO:0000313" key="3">
    <source>
        <dbReference type="EMBL" id="JAT67909.1"/>
    </source>
</evidence>
<evidence type="ECO:0000256" key="1">
    <source>
        <dbReference type="SAM" id="MobiDB-lite"/>
    </source>
</evidence>
<dbReference type="AlphaFoldDB" id="A0A1D1ZM19"/>
<proteinExistence type="predicted"/>
<sequence>MPLGTEEVLASASDGVPLLLGLPEDVLGLIARSLRPADVCSLILCCRGLRDALSSSDKVWLALCEGVGPHPAELSRWRDAGAVTSYRSLCRFLLAVAPLLGIWVHQNPEQGNVVCVVWGFASVVGCRVIPQKLGPMGLDGGPLLWAPVFEVVAGPDGSPAFFFLHGRESHAAADSICAGSVGPIDPACNVLLLEIEVGGAEQQQLPAQLKPQALPHAKSSPLSGMAPDNSTGKLSTSATSVPRVSSSPQAPLCFSRLAFGDRRKLLAHVAACVRHDLPSHLAEAPLFPRSPSCKDFTLLAERRLSLIQLQMLHRSCVQHRDLDLSSSSSSWAGADGKHVHLHEFLMLGDMLRLCLRASKEKLTKYGGWPHMQDDRFALYKLPLQIPVAGQEYAGLWGGTFGWPPVQPSENKPGKPLFFIFLSYEEAEGKMLLIGNKILEGTHYVRRPNGSIMFTVKVDEPALDTFPWDVDADSKPVEVHHSYSGEGITNGYSYRYPGSKPGSLFAIQDELLAFVWKDSKAVLTLQRLDLQDLLRKGERVVSARPPITNFAYLTVSNSNVFASLPSLSHGPISQRL</sequence>
<dbReference type="SUPFAM" id="SSF81383">
    <property type="entry name" value="F-box domain"/>
    <property type="match status" value="1"/>
</dbReference>
<gene>
    <name evidence="3" type="primary">At5g39450_4</name>
    <name evidence="3" type="ORF">g.127158</name>
</gene>
<dbReference type="InterPro" id="IPR040275">
    <property type="entry name" value="At5g39450-like"/>
</dbReference>
<dbReference type="Pfam" id="PF00646">
    <property type="entry name" value="F-box"/>
    <property type="match status" value="1"/>
</dbReference>
<feature type="compositionally biased region" description="Polar residues" evidence="1">
    <location>
        <begin position="228"/>
        <end position="243"/>
    </location>
</feature>
<accession>A0A1D1ZM19</accession>
<feature type="region of interest" description="Disordered" evidence="1">
    <location>
        <begin position="213"/>
        <end position="243"/>
    </location>
</feature>
<evidence type="ECO:0000259" key="2">
    <source>
        <dbReference type="PROSITE" id="PS50181"/>
    </source>
</evidence>
<dbReference type="EMBL" id="GDJX01000027">
    <property type="protein sequence ID" value="JAT67909.1"/>
    <property type="molecule type" value="Transcribed_RNA"/>
</dbReference>